<name>A0A0G1KBL7_9BACT</name>
<reference evidence="6 7" key="1">
    <citation type="journal article" date="2015" name="Nature">
        <title>rRNA introns, odd ribosomes, and small enigmatic genomes across a large radiation of phyla.</title>
        <authorList>
            <person name="Brown C.T."/>
            <person name="Hug L.A."/>
            <person name="Thomas B.C."/>
            <person name="Sharon I."/>
            <person name="Castelle C.J."/>
            <person name="Singh A."/>
            <person name="Wilkins M.J."/>
            <person name="Williams K.H."/>
            <person name="Banfield J.F."/>
        </authorList>
    </citation>
    <scope>NUCLEOTIDE SEQUENCE [LARGE SCALE GENOMIC DNA]</scope>
</reference>
<dbReference type="InterPro" id="IPR058205">
    <property type="entry name" value="D-LDH-like"/>
</dbReference>
<dbReference type="SUPFAM" id="SSF52283">
    <property type="entry name" value="Formate/glycerate dehydrogenase catalytic domain-like"/>
    <property type="match status" value="1"/>
</dbReference>
<dbReference type="Gene3D" id="3.40.50.720">
    <property type="entry name" value="NAD(P)-binding Rossmann-like Domain"/>
    <property type="match status" value="2"/>
</dbReference>
<proteinExistence type="inferred from homology"/>
<evidence type="ECO:0000259" key="4">
    <source>
        <dbReference type="Pfam" id="PF00389"/>
    </source>
</evidence>
<organism evidence="6 7">
    <name type="scientific">Candidatus Azambacteria bacterium GW2011_GWA1_44_9</name>
    <dbReference type="NCBI Taxonomy" id="1618610"/>
    <lineage>
        <taxon>Bacteria</taxon>
        <taxon>Candidatus Azamiibacteriota</taxon>
    </lineage>
</organism>
<evidence type="ECO:0000256" key="1">
    <source>
        <dbReference type="ARBA" id="ARBA00005854"/>
    </source>
</evidence>
<feature type="domain" description="D-isomer specific 2-hydroxyacid dehydrogenase catalytic" evidence="4">
    <location>
        <begin position="14"/>
        <end position="331"/>
    </location>
</feature>
<sequence length="335" mass="37262">MRILYFYNEEWEAAYARERLSNHEVSLLKGCTTDYADLKDDQAEILSVFVNSPVDKATLDRFPKLKHIATRSTGFDHIDCAEAKARGISVSSVPGYGENTVAEFTFGLLLTVSRKLYESINKVREEGLFSQEGLRGFDLMGKTIGVLGTGRIGVHVIRMAKGFGMNVIAFDAHPKEDLARELGFSYVSFDELLAQSDVITMHLPYMKETHHIINVDNVDKIKKGSVLINTARGGLVETAALVKGLREGILSGVGLDVLEEEGFIEDETRLLFSAHPNEESLKTTLANHYLIEHPHAIISPHNAFNTIEAIKRILDTATDNIQAFTRGEEKNIVKI</sequence>
<comment type="caution">
    <text evidence="6">The sequence shown here is derived from an EMBL/GenBank/DDBJ whole genome shotgun (WGS) entry which is preliminary data.</text>
</comment>
<dbReference type="InterPro" id="IPR006139">
    <property type="entry name" value="D-isomer_2_OHA_DH_cat_dom"/>
</dbReference>
<evidence type="ECO:0000256" key="2">
    <source>
        <dbReference type="ARBA" id="ARBA00023027"/>
    </source>
</evidence>
<dbReference type="EMBL" id="LCJQ01000016">
    <property type="protein sequence ID" value="KKT81136.1"/>
    <property type="molecule type" value="Genomic_DNA"/>
</dbReference>
<protein>
    <submittedName>
        <fullName evidence="6">D-isomer specific 2-hydroxyacid dehydrogenase NAD-binding protein</fullName>
    </submittedName>
</protein>
<dbReference type="Proteomes" id="UP000034595">
    <property type="component" value="Unassembled WGS sequence"/>
</dbReference>
<dbReference type="GO" id="GO:0008720">
    <property type="term" value="F:D-lactate dehydrogenase (NAD+) activity"/>
    <property type="evidence" value="ECO:0007669"/>
    <property type="project" value="TreeGrafter"/>
</dbReference>
<keyword evidence="3" id="KW-0560">Oxidoreductase</keyword>
<accession>A0A0G1KBL7</accession>
<dbReference type="InterPro" id="IPR006140">
    <property type="entry name" value="D-isomer_DH_NAD-bd"/>
</dbReference>
<dbReference type="SUPFAM" id="SSF51735">
    <property type="entry name" value="NAD(P)-binding Rossmann-fold domains"/>
    <property type="match status" value="1"/>
</dbReference>
<evidence type="ECO:0000313" key="6">
    <source>
        <dbReference type="EMBL" id="KKT81136.1"/>
    </source>
</evidence>
<evidence type="ECO:0000256" key="3">
    <source>
        <dbReference type="RuleBase" id="RU003719"/>
    </source>
</evidence>
<dbReference type="Pfam" id="PF00389">
    <property type="entry name" value="2-Hacid_dh"/>
    <property type="match status" value="1"/>
</dbReference>
<dbReference type="InterPro" id="IPR036291">
    <property type="entry name" value="NAD(P)-bd_dom_sf"/>
</dbReference>
<dbReference type="PROSITE" id="PS00065">
    <property type="entry name" value="D_2_HYDROXYACID_DH_1"/>
    <property type="match status" value="1"/>
</dbReference>
<dbReference type="PANTHER" id="PTHR43026">
    <property type="entry name" value="2-HYDROXYACID DEHYDROGENASE HOMOLOG 1-RELATED"/>
    <property type="match status" value="1"/>
</dbReference>
<evidence type="ECO:0000313" key="7">
    <source>
        <dbReference type="Proteomes" id="UP000034595"/>
    </source>
</evidence>
<dbReference type="GO" id="GO:0051287">
    <property type="term" value="F:NAD binding"/>
    <property type="evidence" value="ECO:0007669"/>
    <property type="project" value="InterPro"/>
</dbReference>
<keyword evidence="2" id="KW-0520">NAD</keyword>
<gene>
    <name evidence="6" type="ORF">UW78_C0016G0003</name>
</gene>
<evidence type="ECO:0000259" key="5">
    <source>
        <dbReference type="Pfam" id="PF02826"/>
    </source>
</evidence>
<dbReference type="Pfam" id="PF02826">
    <property type="entry name" value="2-Hacid_dh_C"/>
    <property type="match status" value="1"/>
</dbReference>
<dbReference type="InterPro" id="IPR029752">
    <property type="entry name" value="D-isomer_DH_CS1"/>
</dbReference>
<dbReference type="PANTHER" id="PTHR43026:SF1">
    <property type="entry name" value="2-HYDROXYACID DEHYDROGENASE HOMOLOG 1-RELATED"/>
    <property type="match status" value="1"/>
</dbReference>
<dbReference type="AlphaFoldDB" id="A0A0G1KBL7"/>
<feature type="domain" description="D-isomer specific 2-hydroxyacid dehydrogenase NAD-binding" evidence="5">
    <location>
        <begin position="106"/>
        <end position="303"/>
    </location>
</feature>
<dbReference type="PATRIC" id="fig|1618610.3.peg.573"/>
<comment type="similarity">
    <text evidence="1 3">Belongs to the D-isomer specific 2-hydroxyacid dehydrogenase family.</text>
</comment>